<accession>A0AC60Q3B8</accession>
<dbReference type="EMBL" id="JABSTQ010009552">
    <property type="protein sequence ID" value="KAG0428208.1"/>
    <property type="molecule type" value="Genomic_DNA"/>
</dbReference>
<proteinExistence type="predicted"/>
<evidence type="ECO:0000313" key="1">
    <source>
        <dbReference type="EMBL" id="KAG0428208.1"/>
    </source>
</evidence>
<comment type="caution">
    <text evidence="1">The sequence shown here is derived from an EMBL/GenBank/DDBJ whole genome shotgun (WGS) entry which is preliminary data.</text>
</comment>
<keyword evidence="2" id="KW-1185">Reference proteome</keyword>
<feature type="non-terminal residue" evidence="1">
    <location>
        <position position="80"/>
    </location>
</feature>
<name>A0AC60Q3B8_IXOPE</name>
<gene>
    <name evidence="1" type="ORF">HPB47_024798</name>
</gene>
<evidence type="ECO:0000313" key="2">
    <source>
        <dbReference type="Proteomes" id="UP000805193"/>
    </source>
</evidence>
<protein>
    <submittedName>
        <fullName evidence="1">Uncharacterized protein</fullName>
    </submittedName>
</protein>
<sequence>RITKIVRRGLEAMMPTDGVSRSLSPPLKLSLGKKWRSSAARRVQVFDHHLVNRPIRPNAAPVNLQLRRHLSDHITNDIRP</sequence>
<feature type="non-terminal residue" evidence="1">
    <location>
        <position position="1"/>
    </location>
</feature>
<organism evidence="1 2">
    <name type="scientific">Ixodes persulcatus</name>
    <name type="common">Taiga tick</name>
    <dbReference type="NCBI Taxonomy" id="34615"/>
    <lineage>
        <taxon>Eukaryota</taxon>
        <taxon>Metazoa</taxon>
        <taxon>Ecdysozoa</taxon>
        <taxon>Arthropoda</taxon>
        <taxon>Chelicerata</taxon>
        <taxon>Arachnida</taxon>
        <taxon>Acari</taxon>
        <taxon>Parasitiformes</taxon>
        <taxon>Ixodida</taxon>
        <taxon>Ixodoidea</taxon>
        <taxon>Ixodidae</taxon>
        <taxon>Ixodinae</taxon>
        <taxon>Ixodes</taxon>
    </lineage>
</organism>
<dbReference type="Proteomes" id="UP000805193">
    <property type="component" value="Unassembled WGS sequence"/>
</dbReference>
<reference evidence="1 2" key="1">
    <citation type="journal article" date="2020" name="Cell">
        <title>Large-Scale Comparative Analyses of Tick Genomes Elucidate Their Genetic Diversity and Vector Capacities.</title>
        <authorList>
            <consortium name="Tick Genome and Microbiome Consortium (TIGMIC)"/>
            <person name="Jia N."/>
            <person name="Wang J."/>
            <person name="Shi W."/>
            <person name="Du L."/>
            <person name="Sun Y."/>
            <person name="Zhan W."/>
            <person name="Jiang J.F."/>
            <person name="Wang Q."/>
            <person name="Zhang B."/>
            <person name="Ji P."/>
            <person name="Bell-Sakyi L."/>
            <person name="Cui X.M."/>
            <person name="Yuan T.T."/>
            <person name="Jiang B.G."/>
            <person name="Yang W.F."/>
            <person name="Lam T.T."/>
            <person name="Chang Q.C."/>
            <person name="Ding S.J."/>
            <person name="Wang X.J."/>
            <person name="Zhu J.G."/>
            <person name="Ruan X.D."/>
            <person name="Zhao L."/>
            <person name="Wei J.T."/>
            <person name="Ye R.Z."/>
            <person name="Que T.C."/>
            <person name="Du C.H."/>
            <person name="Zhou Y.H."/>
            <person name="Cheng J.X."/>
            <person name="Dai P.F."/>
            <person name="Guo W.B."/>
            <person name="Han X.H."/>
            <person name="Huang E.J."/>
            <person name="Li L.F."/>
            <person name="Wei W."/>
            <person name="Gao Y.C."/>
            <person name="Liu J.Z."/>
            <person name="Shao H.Z."/>
            <person name="Wang X."/>
            <person name="Wang C.C."/>
            <person name="Yang T.C."/>
            <person name="Huo Q.B."/>
            <person name="Li W."/>
            <person name="Chen H.Y."/>
            <person name="Chen S.E."/>
            <person name="Zhou L.G."/>
            <person name="Ni X.B."/>
            <person name="Tian J.H."/>
            <person name="Sheng Y."/>
            <person name="Liu T."/>
            <person name="Pan Y.S."/>
            <person name="Xia L.Y."/>
            <person name="Li J."/>
            <person name="Zhao F."/>
            <person name="Cao W.C."/>
        </authorList>
    </citation>
    <scope>NUCLEOTIDE SEQUENCE [LARGE SCALE GENOMIC DNA]</scope>
    <source>
        <strain evidence="1">Iper-2018</strain>
    </source>
</reference>